<comment type="catalytic activity">
    <reaction evidence="1">
        <text>6-hydroxymethyl-7,8-dihydropterin + ATP = (7,8-dihydropterin-6-yl)methyl diphosphate + AMP + H(+)</text>
        <dbReference type="Rhea" id="RHEA:11412"/>
        <dbReference type="ChEBI" id="CHEBI:15378"/>
        <dbReference type="ChEBI" id="CHEBI:30616"/>
        <dbReference type="ChEBI" id="CHEBI:44841"/>
        <dbReference type="ChEBI" id="CHEBI:72950"/>
        <dbReference type="ChEBI" id="CHEBI:456215"/>
        <dbReference type="EC" id="2.7.6.3"/>
    </reaction>
</comment>
<dbReference type="EC" id="2.7.6.3" evidence="3"/>
<feature type="domain" description="7,8-dihydro-6-hydroxymethylpterin-pyrophosphokinase" evidence="9">
    <location>
        <begin position="92"/>
        <end position="103"/>
    </location>
</feature>
<organism evidence="10 11">
    <name type="scientific">Aneurinibacillus danicus</name>
    <dbReference type="NCBI Taxonomy" id="267746"/>
    <lineage>
        <taxon>Bacteria</taxon>
        <taxon>Bacillati</taxon>
        <taxon>Bacillota</taxon>
        <taxon>Bacilli</taxon>
        <taxon>Bacillales</taxon>
        <taxon>Paenibacillaceae</taxon>
        <taxon>Aneurinibacillus group</taxon>
        <taxon>Aneurinibacillus</taxon>
    </lineage>
</organism>
<proteinExistence type="predicted"/>
<dbReference type="Pfam" id="PF01288">
    <property type="entry name" value="HPPK"/>
    <property type="match status" value="1"/>
</dbReference>
<dbReference type="EMBL" id="BJXX01000084">
    <property type="protein sequence ID" value="GEN34543.1"/>
    <property type="molecule type" value="Genomic_DNA"/>
</dbReference>
<evidence type="ECO:0000256" key="8">
    <source>
        <dbReference type="ARBA" id="ARBA00022909"/>
    </source>
</evidence>
<evidence type="ECO:0000256" key="4">
    <source>
        <dbReference type="ARBA" id="ARBA00022679"/>
    </source>
</evidence>
<keyword evidence="11" id="KW-1185">Reference proteome</keyword>
<dbReference type="AlphaFoldDB" id="A0A511VAF2"/>
<evidence type="ECO:0000256" key="3">
    <source>
        <dbReference type="ARBA" id="ARBA00013253"/>
    </source>
</evidence>
<evidence type="ECO:0000313" key="10">
    <source>
        <dbReference type="EMBL" id="GEN34543.1"/>
    </source>
</evidence>
<reference evidence="10 11" key="1">
    <citation type="submission" date="2019-07" db="EMBL/GenBank/DDBJ databases">
        <title>Whole genome shotgun sequence of Aneurinibacillus danicus NBRC 102444.</title>
        <authorList>
            <person name="Hosoyama A."/>
            <person name="Uohara A."/>
            <person name="Ohji S."/>
            <person name="Ichikawa N."/>
        </authorList>
    </citation>
    <scope>NUCLEOTIDE SEQUENCE [LARGE SCALE GENOMIC DNA]</scope>
    <source>
        <strain evidence="10 11">NBRC 102444</strain>
    </source>
</reference>
<dbReference type="Gene3D" id="3.30.70.560">
    <property type="entry name" value="7,8-Dihydro-6-hydroxymethylpterin-pyrophosphokinase HPPK"/>
    <property type="match status" value="1"/>
</dbReference>
<dbReference type="PROSITE" id="PS00794">
    <property type="entry name" value="HPPK"/>
    <property type="match status" value="1"/>
</dbReference>
<dbReference type="CDD" id="cd00483">
    <property type="entry name" value="HPPK"/>
    <property type="match status" value="1"/>
</dbReference>
<dbReference type="InterPro" id="IPR035907">
    <property type="entry name" value="Hppk_sf"/>
</dbReference>
<dbReference type="GO" id="GO:0046654">
    <property type="term" value="P:tetrahydrofolate biosynthetic process"/>
    <property type="evidence" value="ECO:0007669"/>
    <property type="project" value="UniProtKB-UniPathway"/>
</dbReference>
<gene>
    <name evidence="10" type="primary">folK</name>
    <name evidence="10" type="ORF">ADA01nite_20030</name>
</gene>
<evidence type="ECO:0000256" key="6">
    <source>
        <dbReference type="ARBA" id="ARBA00022777"/>
    </source>
</evidence>
<protein>
    <recommendedName>
        <fullName evidence="3">2-amino-4-hydroxy-6-hydroxymethyldihydropteridine diphosphokinase</fullName>
        <ecNumber evidence="3">2.7.6.3</ecNumber>
    </recommendedName>
</protein>
<dbReference type="Proteomes" id="UP000321157">
    <property type="component" value="Unassembled WGS sequence"/>
</dbReference>
<keyword evidence="4" id="KW-0808">Transferase</keyword>
<dbReference type="PANTHER" id="PTHR43071:SF1">
    <property type="entry name" value="2-AMINO-4-HYDROXY-6-HYDROXYMETHYLDIHYDROPTERIDINE PYROPHOSPHOKINASE"/>
    <property type="match status" value="1"/>
</dbReference>
<keyword evidence="7" id="KW-0067">ATP-binding</keyword>
<keyword evidence="5" id="KW-0547">Nucleotide-binding</keyword>
<evidence type="ECO:0000313" key="11">
    <source>
        <dbReference type="Proteomes" id="UP000321157"/>
    </source>
</evidence>
<dbReference type="GO" id="GO:0046656">
    <property type="term" value="P:folic acid biosynthetic process"/>
    <property type="evidence" value="ECO:0007669"/>
    <property type="project" value="UniProtKB-KW"/>
</dbReference>
<dbReference type="GO" id="GO:0005524">
    <property type="term" value="F:ATP binding"/>
    <property type="evidence" value="ECO:0007669"/>
    <property type="project" value="UniProtKB-KW"/>
</dbReference>
<keyword evidence="8" id="KW-0289">Folate biosynthesis</keyword>
<evidence type="ECO:0000256" key="1">
    <source>
        <dbReference type="ARBA" id="ARBA00000198"/>
    </source>
</evidence>
<dbReference type="NCBIfam" id="TIGR01498">
    <property type="entry name" value="folK"/>
    <property type="match status" value="1"/>
</dbReference>
<evidence type="ECO:0000256" key="2">
    <source>
        <dbReference type="ARBA" id="ARBA00005051"/>
    </source>
</evidence>
<sequence>MDKQRTKAFLGLGSNMGEREKLLVQAVNLINQTPGIRVLQSSFIYETDPVGYTEQDAFLNIVIKIETSLCAAELLSRTQEVEAELGRVRTIRWGPRTLDIDILLYGNEWLDDGDLQIPHPRMTERAFVLVPLAEIAPEVQIPYKAGGEVEFLHISDALAKVDGKEGVRKWNTLDWEQSYDKIGK</sequence>
<dbReference type="OrthoDB" id="9808041at2"/>
<evidence type="ECO:0000259" key="9">
    <source>
        <dbReference type="PROSITE" id="PS00794"/>
    </source>
</evidence>
<dbReference type="RefSeq" id="WP_146809813.1">
    <property type="nucleotide sequence ID" value="NZ_BJXX01000084.1"/>
</dbReference>
<dbReference type="GO" id="GO:0003848">
    <property type="term" value="F:2-amino-4-hydroxy-6-hydroxymethyldihydropteridine diphosphokinase activity"/>
    <property type="evidence" value="ECO:0007669"/>
    <property type="project" value="UniProtKB-EC"/>
</dbReference>
<evidence type="ECO:0000256" key="5">
    <source>
        <dbReference type="ARBA" id="ARBA00022741"/>
    </source>
</evidence>
<comment type="caution">
    <text evidence="10">The sequence shown here is derived from an EMBL/GenBank/DDBJ whole genome shotgun (WGS) entry which is preliminary data.</text>
</comment>
<comment type="pathway">
    <text evidence="2">Cofactor biosynthesis; tetrahydrofolate biosynthesis; 2-amino-4-hydroxy-6-hydroxymethyl-7,8-dihydropteridine diphosphate from 7,8-dihydroneopterin triphosphate: step 4/4.</text>
</comment>
<accession>A0A511VAF2</accession>
<evidence type="ECO:0000256" key="7">
    <source>
        <dbReference type="ARBA" id="ARBA00022840"/>
    </source>
</evidence>
<dbReference type="PANTHER" id="PTHR43071">
    <property type="entry name" value="2-AMINO-4-HYDROXY-6-HYDROXYMETHYLDIHYDROPTERIDINE PYROPHOSPHOKINASE"/>
    <property type="match status" value="1"/>
</dbReference>
<dbReference type="InterPro" id="IPR000550">
    <property type="entry name" value="Hppk"/>
</dbReference>
<dbReference type="UniPathway" id="UPA00077">
    <property type="reaction ID" value="UER00155"/>
</dbReference>
<keyword evidence="6 10" id="KW-0418">Kinase</keyword>
<name>A0A511VAF2_9BACL</name>
<dbReference type="SUPFAM" id="SSF55083">
    <property type="entry name" value="6-hydroxymethyl-7,8-dihydropterin pyrophosphokinase, HPPK"/>
    <property type="match status" value="1"/>
</dbReference>
<dbReference type="GO" id="GO:0016301">
    <property type="term" value="F:kinase activity"/>
    <property type="evidence" value="ECO:0007669"/>
    <property type="project" value="UniProtKB-KW"/>
</dbReference>